<sequence length="331" mass="36230">MRLKKIVIAMAIVGSILLIGCGNSSNKISTVDTKEKKVVKVVVPDGLPSITMAKIMKENPNFDETVDVEYSIEKGTDGLTSKVLSGEADVAIVPSNLAAQAYNKGLGYKLAATGGFGSFSLIGNEDIKTFEDLKGKTVTTIGKGMTPDIVLKAILKEKGIDAENDITLNYLGGATELAPTFLSGKCEVAQIPEPMLTKVLSQKTTSNIIIDLNEEWKTTFKTDNGYPQSSLIVKENLINDKGDFVNKFIKGYKESIEFANNNTDTLGNYCEELGISVDKTILKDAIQRSNLRFVEAKDSKKDYEKYYEILMESNGKVIGGKIPDEKIYYEE</sequence>
<protein>
    <submittedName>
        <fullName evidence="2">ABC transporter substrate-binding protein</fullName>
    </submittedName>
</protein>
<dbReference type="Gene3D" id="3.40.190.10">
    <property type="entry name" value="Periplasmic binding protein-like II"/>
    <property type="match status" value="2"/>
</dbReference>
<name>A0A6M0H4K3_9CLOT</name>
<comment type="caution">
    <text evidence="2">The sequence shown here is derived from an EMBL/GenBank/DDBJ whole genome shotgun (WGS) entry which is preliminary data.</text>
</comment>
<dbReference type="Proteomes" id="UP000481872">
    <property type="component" value="Unassembled WGS sequence"/>
</dbReference>
<organism evidence="2 3">
    <name type="scientific">Clostridium senegalense</name>
    <dbReference type="NCBI Taxonomy" id="1465809"/>
    <lineage>
        <taxon>Bacteria</taxon>
        <taxon>Bacillati</taxon>
        <taxon>Bacillota</taxon>
        <taxon>Clostridia</taxon>
        <taxon>Eubacteriales</taxon>
        <taxon>Clostridiaceae</taxon>
        <taxon>Clostridium</taxon>
    </lineage>
</organism>
<dbReference type="PANTHER" id="PTHR30024:SF46">
    <property type="entry name" value="ABC TRANSPORTER, SUBSTRATE-BINDING LIPOPROTEIN"/>
    <property type="match status" value="1"/>
</dbReference>
<evidence type="ECO:0000313" key="3">
    <source>
        <dbReference type="Proteomes" id="UP000481872"/>
    </source>
</evidence>
<dbReference type="EMBL" id="JAAGPU010000009">
    <property type="protein sequence ID" value="NEU04532.1"/>
    <property type="molecule type" value="Genomic_DNA"/>
</dbReference>
<dbReference type="AlphaFoldDB" id="A0A6M0H4K3"/>
<dbReference type="InterPro" id="IPR015168">
    <property type="entry name" value="SsuA/THI5"/>
</dbReference>
<dbReference type="RefSeq" id="WP_199869594.1">
    <property type="nucleotide sequence ID" value="NZ_JAAGPU010000009.1"/>
</dbReference>
<accession>A0A6M0H4K3</accession>
<evidence type="ECO:0000313" key="2">
    <source>
        <dbReference type="EMBL" id="NEU04532.1"/>
    </source>
</evidence>
<dbReference type="InterPro" id="IPR027024">
    <property type="entry name" value="UCP027386_ABC_sbc_TM0202"/>
</dbReference>
<feature type="domain" description="SsuA/THI5-like" evidence="1">
    <location>
        <begin position="63"/>
        <end position="262"/>
    </location>
</feature>
<dbReference type="Pfam" id="PF09084">
    <property type="entry name" value="NMT1"/>
    <property type="match status" value="1"/>
</dbReference>
<dbReference type="PIRSF" id="PIRSF027386">
    <property type="entry name" value="UCP027386_ABC_sbc_TM0202"/>
    <property type="match status" value="1"/>
</dbReference>
<gene>
    <name evidence="2" type="ORF">G3M99_06585</name>
</gene>
<reference evidence="2 3" key="1">
    <citation type="submission" date="2020-02" db="EMBL/GenBank/DDBJ databases">
        <title>Genome assembly of a novel Clostridium senegalense strain.</title>
        <authorList>
            <person name="Gupta T.B."/>
            <person name="Jauregui R."/>
            <person name="Maclean P."/>
            <person name="Nawarathana A."/>
            <person name="Brightwell G."/>
        </authorList>
    </citation>
    <scope>NUCLEOTIDE SEQUENCE [LARGE SCALE GENOMIC DNA]</scope>
    <source>
        <strain evidence="2 3">AGRFS4</strain>
    </source>
</reference>
<evidence type="ECO:0000259" key="1">
    <source>
        <dbReference type="Pfam" id="PF09084"/>
    </source>
</evidence>
<dbReference type="SUPFAM" id="SSF53850">
    <property type="entry name" value="Periplasmic binding protein-like II"/>
    <property type="match status" value="1"/>
</dbReference>
<dbReference type="PROSITE" id="PS51257">
    <property type="entry name" value="PROKAR_LIPOPROTEIN"/>
    <property type="match status" value="1"/>
</dbReference>
<dbReference type="PANTHER" id="PTHR30024">
    <property type="entry name" value="ALIPHATIC SULFONATES-BINDING PROTEIN-RELATED"/>
    <property type="match status" value="1"/>
</dbReference>
<proteinExistence type="predicted"/>
<keyword evidence="3" id="KW-1185">Reference proteome</keyword>